<dbReference type="GO" id="GO:0008320">
    <property type="term" value="F:protein transmembrane transporter activity"/>
    <property type="evidence" value="ECO:0007669"/>
    <property type="project" value="TreeGrafter"/>
</dbReference>
<dbReference type="Proteomes" id="UP000317894">
    <property type="component" value="Unassembled WGS sequence"/>
</dbReference>
<keyword evidence="2" id="KW-0812">Transmembrane</keyword>
<name>A0A552U8Z2_9SPHN</name>
<dbReference type="Pfam" id="PF08479">
    <property type="entry name" value="POTRA_2"/>
    <property type="match status" value="1"/>
</dbReference>
<dbReference type="InterPro" id="IPR005565">
    <property type="entry name" value="Hemolysn_activator_HlyB_C"/>
</dbReference>
<organism evidence="7 8">
    <name type="scientific">Glacieibacterium frigidum</name>
    <dbReference type="NCBI Taxonomy" id="2593303"/>
    <lineage>
        <taxon>Bacteria</taxon>
        <taxon>Pseudomonadati</taxon>
        <taxon>Pseudomonadota</taxon>
        <taxon>Alphaproteobacteria</taxon>
        <taxon>Sphingomonadales</taxon>
        <taxon>Sphingosinicellaceae</taxon>
        <taxon>Glacieibacterium</taxon>
    </lineage>
</organism>
<evidence type="ECO:0000313" key="8">
    <source>
        <dbReference type="Proteomes" id="UP000317894"/>
    </source>
</evidence>
<gene>
    <name evidence="7" type="ORF">FMM06_13495</name>
</gene>
<protein>
    <submittedName>
        <fullName evidence="7">ShlB/FhaC/HecB family hemolysin secretion/activation protein</fullName>
    </submittedName>
</protein>
<keyword evidence="3" id="KW-0998">Cell outer membrane</keyword>
<evidence type="ECO:0000256" key="3">
    <source>
        <dbReference type="ARBA" id="ARBA00023237"/>
    </source>
</evidence>
<keyword evidence="1" id="KW-0472">Membrane</keyword>
<reference evidence="7 8" key="1">
    <citation type="submission" date="2019-07" db="EMBL/GenBank/DDBJ databases">
        <title>Novel species isolated from glacier.</title>
        <authorList>
            <person name="Liu Q."/>
            <person name="Xin Y.-H."/>
        </authorList>
    </citation>
    <scope>NUCLEOTIDE SEQUENCE [LARGE SCALE GENOMIC DNA]</scope>
    <source>
        <strain evidence="7 8">LB1R16</strain>
    </source>
</reference>
<dbReference type="InterPro" id="IPR051544">
    <property type="entry name" value="TPS_OM_transporter"/>
</dbReference>
<keyword evidence="8" id="KW-1185">Reference proteome</keyword>
<dbReference type="GO" id="GO:0046819">
    <property type="term" value="P:protein secretion by the type V secretion system"/>
    <property type="evidence" value="ECO:0007669"/>
    <property type="project" value="TreeGrafter"/>
</dbReference>
<feature type="region of interest" description="Disordered" evidence="4">
    <location>
        <begin position="66"/>
        <end position="91"/>
    </location>
</feature>
<dbReference type="Gene3D" id="2.40.160.50">
    <property type="entry name" value="membrane protein fhac: a member of the omp85/tpsb transporter family"/>
    <property type="match status" value="1"/>
</dbReference>
<dbReference type="PANTHER" id="PTHR34597">
    <property type="entry name" value="SLR1661 PROTEIN"/>
    <property type="match status" value="1"/>
</dbReference>
<dbReference type="InterPro" id="IPR013686">
    <property type="entry name" value="Polypept-transport_assoc_ShlB"/>
</dbReference>
<dbReference type="GO" id="GO:0098046">
    <property type="term" value="C:type V protein secretion system complex"/>
    <property type="evidence" value="ECO:0007669"/>
    <property type="project" value="TreeGrafter"/>
</dbReference>
<feature type="domain" description="Haemolysin activator HlyB C-terminal" evidence="5">
    <location>
        <begin position="400"/>
        <end position="616"/>
    </location>
</feature>
<dbReference type="AlphaFoldDB" id="A0A552U8Z2"/>
<dbReference type="EMBL" id="VJWA01000002">
    <property type="protein sequence ID" value="TRW14696.1"/>
    <property type="molecule type" value="Genomic_DNA"/>
</dbReference>
<dbReference type="Gene3D" id="3.10.20.310">
    <property type="entry name" value="membrane protein fhac"/>
    <property type="match status" value="1"/>
</dbReference>
<evidence type="ECO:0000313" key="7">
    <source>
        <dbReference type="EMBL" id="TRW14696.1"/>
    </source>
</evidence>
<dbReference type="Pfam" id="PF03865">
    <property type="entry name" value="ShlB"/>
    <property type="match status" value="1"/>
</dbReference>
<evidence type="ECO:0000256" key="2">
    <source>
        <dbReference type="ARBA" id="ARBA00022692"/>
    </source>
</evidence>
<evidence type="ECO:0000256" key="1">
    <source>
        <dbReference type="ARBA" id="ARBA00022452"/>
    </source>
</evidence>
<dbReference type="OrthoDB" id="7486497at2"/>
<dbReference type="PANTHER" id="PTHR34597:SF6">
    <property type="entry name" value="BLR6126 PROTEIN"/>
    <property type="match status" value="1"/>
</dbReference>
<accession>A0A552U8Z2</accession>
<evidence type="ECO:0000259" key="6">
    <source>
        <dbReference type="Pfam" id="PF08479"/>
    </source>
</evidence>
<keyword evidence="1" id="KW-1134">Transmembrane beta strand</keyword>
<feature type="domain" description="Polypeptide-transport-associated ShlB-type" evidence="6">
    <location>
        <begin position="175"/>
        <end position="240"/>
    </location>
</feature>
<evidence type="ECO:0000259" key="5">
    <source>
        <dbReference type="Pfam" id="PF03865"/>
    </source>
</evidence>
<proteinExistence type="predicted"/>
<comment type="caution">
    <text evidence="7">The sequence shown here is derived from an EMBL/GenBank/DDBJ whole genome shotgun (WGS) entry which is preliminary data.</text>
</comment>
<sequence>MVSARMRKPRSRAIAATVVESSPPDSRTTARGAETLTAAAIGRRQGPGKPAALFRVGNAARLNAATGEKGADGRGTGAPGQSPATTVPRRSGGCLGGSGMARFVAHLLTAAGLVTCASGAFAQNATGLPTRDELNPAQRTPQVTQQPDLFSLPAPGPCPLASSTLTIDFKGGKFSHLTGVPPETLSPAWAGIVGKTVPLSSLCQVRDRIAELLFKSGILARVEIPEQRIDGGVVTFEVIEAQVTSVRVTGAAGPVKARIDDYASKLRGMKPFNLAIAQRYLLLASDLPGLRIRTIVRPAKAGGRGAVDIEINVTRNPVTVTFNTQNYNSRTVGRFGALARVDFNSLTEAGERTTFVFYRTIPDNEQFVGQLIEELRIGGDGLLLRGSIAYGETRPGDVVAPLNIRSISTVGSLELSYPLIRLRRETLTLGGGIEAISQKGAVRGGARFTEDDLRIGYVRADYEVRPFIGVNQAVFGGEVTLRKGFGFLGASDKGSFLLSRQDGDPEAFVVRASGRALLPLGQRFSLFARAEAQLASDPLLAYEELPIGTLTIGRGYDPASASGDSGIAGAFEARIAPLALGSKAAISPYAFFDVAHVSNKNNAGFEGTLTSVGGGAQIRFANRMLLDLAYAKPLDRGAQAQRPPGRVLVNLTVAFD</sequence>
<evidence type="ECO:0000256" key="4">
    <source>
        <dbReference type="SAM" id="MobiDB-lite"/>
    </source>
</evidence>